<dbReference type="SUPFAM" id="SSF82689">
    <property type="entry name" value="Mechanosensitive channel protein MscS (YggB), C-terminal domain"/>
    <property type="match status" value="1"/>
</dbReference>
<feature type="transmembrane region" description="Helical" evidence="7">
    <location>
        <begin position="89"/>
        <end position="112"/>
    </location>
</feature>
<evidence type="ECO:0000256" key="7">
    <source>
        <dbReference type="SAM" id="Phobius"/>
    </source>
</evidence>
<evidence type="ECO:0000259" key="10">
    <source>
        <dbReference type="Pfam" id="PF21088"/>
    </source>
</evidence>
<feature type="domain" description="Mechanosensitive ion channel MscS C-terminal" evidence="9">
    <location>
        <begin position="245"/>
        <end position="330"/>
    </location>
</feature>
<keyword evidence="12" id="KW-1185">Reference proteome</keyword>
<dbReference type="RefSeq" id="WP_185691465.1">
    <property type="nucleotide sequence ID" value="NZ_JACHVA010000033.1"/>
</dbReference>
<dbReference type="AlphaFoldDB" id="A0A7X1E4L0"/>
<dbReference type="Pfam" id="PF21088">
    <property type="entry name" value="MS_channel_1st"/>
    <property type="match status" value="1"/>
</dbReference>
<evidence type="ECO:0000259" key="8">
    <source>
        <dbReference type="Pfam" id="PF00924"/>
    </source>
</evidence>
<evidence type="ECO:0000256" key="1">
    <source>
        <dbReference type="ARBA" id="ARBA00004651"/>
    </source>
</evidence>
<keyword evidence="4 7" id="KW-0812">Transmembrane</keyword>
<dbReference type="SUPFAM" id="SSF50182">
    <property type="entry name" value="Sm-like ribonucleoproteins"/>
    <property type="match status" value="1"/>
</dbReference>
<gene>
    <name evidence="11" type="ORF">H5P30_02910</name>
</gene>
<feature type="domain" description="Mechanosensitive ion channel MscS" evidence="8">
    <location>
        <begin position="173"/>
        <end position="239"/>
    </location>
</feature>
<name>A0A7X1E4L0_9BACT</name>
<dbReference type="EMBL" id="JACHVA010000033">
    <property type="protein sequence ID" value="MBC2600727.1"/>
    <property type="molecule type" value="Genomic_DNA"/>
</dbReference>
<accession>A0A7X1E4L0</accession>
<feature type="transmembrane region" description="Helical" evidence="7">
    <location>
        <begin position="152"/>
        <end position="174"/>
    </location>
</feature>
<dbReference type="Gene3D" id="2.30.30.60">
    <property type="match status" value="1"/>
</dbReference>
<feature type="domain" description="Mechanosensitive ion channel transmembrane helices 2/3" evidence="10">
    <location>
        <begin position="131"/>
        <end position="171"/>
    </location>
</feature>
<dbReference type="GO" id="GO:0005886">
    <property type="term" value="C:plasma membrane"/>
    <property type="evidence" value="ECO:0007669"/>
    <property type="project" value="UniProtKB-SubCell"/>
</dbReference>
<feature type="transmembrane region" description="Helical" evidence="7">
    <location>
        <begin position="124"/>
        <end position="146"/>
    </location>
</feature>
<evidence type="ECO:0000256" key="6">
    <source>
        <dbReference type="ARBA" id="ARBA00023136"/>
    </source>
</evidence>
<dbReference type="Proteomes" id="UP000525652">
    <property type="component" value="Unassembled WGS sequence"/>
</dbReference>
<dbReference type="InterPro" id="IPR011066">
    <property type="entry name" value="MscS_channel_C_sf"/>
</dbReference>
<proteinExistence type="inferred from homology"/>
<evidence type="ECO:0000256" key="2">
    <source>
        <dbReference type="ARBA" id="ARBA00008017"/>
    </source>
</evidence>
<comment type="caution">
    <text evidence="11">The sequence shown here is derived from an EMBL/GenBank/DDBJ whole genome shotgun (WGS) entry which is preliminary data.</text>
</comment>
<dbReference type="Gene3D" id="1.10.287.1260">
    <property type="match status" value="1"/>
</dbReference>
<evidence type="ECO:0000259" key="9">
    <source>
        <dbReference type="Pfam" id="PF21082"/>
    </source>
</evidence>
<sequence>MPEETSTFLDILIVIGIAAGVFLAAKLILRIGCHHLEKVSKRTETIIDDQLLVALRNTKTLLLALFAVWMGTEWLELGRAEKWLDRGGFFVVVLQAGIWATSFLVGFIIFYGKKRSATGESGAGILWFSYLARVVVWSIAFLLIVSNLGYDVTALIAGLGIGGIAIGLAVQSILGDLFASLSIVLDKPFEVGDFIIVGDLLGVVEKIGIKTTRVRSLSGEQLVFSNNDLTSSRIRNFKRMYERRVVFGFGVIYQTTPDQLESIPGMVKSFIEEQEQTRFDRAHFKGFGESSYDFEVVYYVLDPDYNLYMNIQQAVNLAMVRAFAEHEIEFAYPTRTLYLSKSEEEESLDPAES</sequence>
<keyword evidence="5 7" id="KW-1133">Transmembrane helix</keyword>
<dbReference type="InterPro" id="IPR049142">
    <property type="entry name" value="MS_channel_1st"/>
</dbReference>
<dbReference type="GO" id="GO:0008381">
    <property type="term" value="F:mechanosensitive monoatomic ion channel activity"/>
    <property type="evidence" value="ECO:0007669"/>
    <property type="project" value="UniProtKB-ARBA"/>
</dbReference>
<dbReference type="Pfam" id="PF21082">
    <property type="entry name" value="MS_channel_3rd"/>
    <property type="match status" value="1"/>
</dbReference>
<evidence type="ECO:0000313" key="12">
    <source>
        <dbReference type="Proteomes" id="UP000525652"/>
    </source>
</evidence>
<dbReference type="Pfam" id="PF00924">
    <property type="entry name" value="MS_channel_2nd"/>
    <property type="match status" value="1"/>
</dbReference>
<evidence type="ECO:0000256" key="3">
    <source>
        <dbReference type="ARBA" id="ARBA00022475"/>
    </source>
</evidence>
<keyword evidence="6 7" id="KW-0472">Membrane</keyword>
<dbReference type="PANTHER" id="PTHR30566:SF25">
    <property type="entry name" value="INNER MEMBRANE PROTEIN"/>
    <property type="match status" value="1"/>
</dbReference>
<keyword evidence="3" id="KW-1003">Cell membrane</keyword>
<comment type="subcellular location">
    <subcellularLocation>
        <location evidence="1">Cell membrane</location>
        <topology evidence="1">Multi-pass membrane protein</topology>
    </subcellularLocation>
</comment>
<dbReference type="SUPFAM" id="SSF82861">
    <property type="entry name" value="Mechanosensitive channel protein MscS (YggB), transmembrane region"/>
    <property type="match status" value="1"/>
</dbReference>
<comment type="similarity">
    <text evidence="2">Belongs to the MscS (TC 1.A.23) family.</text>
</comment>
<dbReference type="InterPro" id="IPR006685">
    <property type="entry name" value="MscS_channel_2nd"/>
</dbReference>
<evidence type="ECO:0000256" key="4">
    <source>
        <dbReference type="ARBA" id="ARBA00022692"/>
    </source>
</evidence>
<dbReference type="InterPro" id="IPR049278">
    <property type="entry name" value="MS_channel_C"/>
</dbReference>
<feature type="transmembrane region" description="Helical" evidence="7">
    <location>
        <begin position="6"/>
        <end position="29"/>
    </location>
</feature>
<evidence type="ECO:0000256" key="5">
    <source>
        <dbReference type="ARBA" id="ARBA00022989"/>
    </source>
</evidence>
<dbReference type="Gene3D" id="3.30.70.100">
    <property type="match status" value="1"/>
</dbReference>
<dbReference type="InterPro" id="IPR010920">
    <property type="entry name" value="LSM_dom_sf"/>
</dbReference>
<protein>
    <submittedName>
        <fullName evidence="11">Mechanosensitive ion channel family protein</fullName>
    </submittedName>
</protein>
<organism evidence="11 12">
    <name type="scientific">Puniceicoccus vermicola</name>
    <dbReference type="NCBI Taxonomy" id="388746"/>
    <lineage>
        <taxon>Bacteria</taxon>
        <taxon>Pseudomonadati</taxon>
        <taxon>Verrucomicrobiota</taxon>
        <taxon>Opitutia</taxon>
        <taxon>Puniceicoccales</taxon>
        <taxon>Puniceicoccaceae</taxon>
        <taxon>Puniceicoccus</taxon>
    </lineage>
</organism>
<dbReference type="InterPro" id="IPR011014">
    <property type="entry name" value="MscS_channel_TM-2"/>
</dbReference>
<dbReference type="InterPro" id="IPR023408">
    <property type="entry name" value="MscS_beta-dom_sf"/>
</dbReference>
<reference evidence="11 12" key="1">
    <citation type="submission" date="2020-07" db="EMBL/GenBank/DDBJ databases">
        <authorList>
            <person name="Feng X."/>
        </authorList>
    </citation>
    <scope>NUCLEOTIDE SEQUENCE [LARGE SCALE GENOMIC DNA]</scope>
    <source>
        <strain evidence="11 12">JCM14086</strain>
    </source>
</reference>
<evidence type="ECO:0000313" key="11">
    <source>
        <dbReference type="EMBL" id="MBC2600727.1"/>
    </source>
</evidence>
<dbReference type="PANTHER" id="PTHR30566">
    <property type="entry name" value="YNAI-RELATED MECHANOSENSITIVE ION CHANNEL"/>
    <property type="match status" value="1"/>
</dbReference>